<gene>
    <name evidence="5" type="ORF">RWD45_04400</name>
</gene>
<protein>
    <submittedName>
        <fullName evidence="5">MarR family transcriptional regulator</fullName>
    </submittedName>
</protein>
<evidence type="ECO:0000313" key="6">
    <source>
        <dbReference type="Proteomes" id="UP001275315"/>
    </source>
</evidence>
<evidence type="ECO:0000313" key="5">
    <source>
        <dbReference type="EMBL" id="MDY0407990.1"/>
    </source>
</evidence>
<dbReference type="SUPFAM" id="SSF46785">
    <property type="entry name" value="Winged helix' DNA-binding domain"/>
    <property type="match status" value="1"/>
</dbReference>
<evidence type="ECO:0000256" key="1">
    <source>
        <dbReference type="ARBA" id="ARBA00023015"/>
    </source>
</evidence>
<proteinExistence type="predicted"/>
<keyword evidence="3" id="KW-0804">Transcription</keyword>
<accession>A0ABU5CP36</accession>
<keyword evidence="1" id="KW-0805">Transcription regulation</keyword>
<name>A0ABU5CP36_9BACI</name>
<dbReference type="EMBL" id="JAWDIQ010000001">
    <property type="protein sequence ID" value="MDY0407990.1"/>
    <property type="molecule type" value="Genomic_DNA"/>
</dbReference>
<keyword evidence="2" id="KW-0238">DNA-binding</keyword>
<dbReference type="SMART" id="SM00347">
    <property type="entry name" value="HTH_MARR"/>
    <property type="match status" value="1"/>
</dbReference>
<dbReference type="InterPro" id="IPR000835">
    <property type="entry name" value="HTH_MarR-typ"/>
</dbReference>
<dbReference type="PRINTS" id="PR00598">
    <property type="entry name" value="HTHMARR"/>
</dbReference>
<evidence type="ECO:0000256" key="3">
    <source>
        <dbReference type="ARBA" id="ARBA00023163"/>
    </source>
</evidence>
<dbReference type="PROSITE" id="PS50995">
    <property type="entry name" value="HTH_MARR_2"/>
    <property type="match status" value="1"/>
</dbReference>
<reference evidence="5 6" key="1">
    <citation type="submission" date="2023-10" db="EMBL/GenBank/DDBJ databases">
        <title>Virgibacillus soli CC-YMP-6 genome.</title>
        <authorList>
            <person name="Miliotis G."/>
            <person name="Sengupta P."/>
            <person name="Hameed A."/>
            <person name="Chuvochina M."/>
            <person name="Mcdonagh F."/>
            <person name="Simpson A.C."/>
            <person name="Singh N.K."/>
            <person name="Rekha P.D."/>
            <person name="Raman K."/>
            <person name="Hugenholtz P."/>
            <person name="Venkateswaran K."/>
        </authorList>
    </citation>
    <scope>NUCLEOTIDE SEQUENCE [LARGE SCALE GENOMIC DNA]</scope>
    <source>
        <strain evidence="5 6">CC-YMP-6</strain>
    </source>
</reference>
<dbReference type="Gene3D" id="1.10.10.10">
    <property type="entry name" value="Winged helix-like DNA-binding domain superfamily/Winged helix DNA-binding domain"/>
    <property type="match status" value="1"/>
</dbReference>
<dbReference type="Pfam" id="PF01047">
    <property type="entry name" value="MarR"/>
    <property type="match status" value="1"/>
</dbReference>
<feature type="domain" description="HTH marR-type" evidence="4">
    <location>
        <begin position="14"/>
        <end position="146"/>
    </location>
</feature>
<keyword evidence="6" id="KW-1185">Reference proteome</keyword>
<dbReference type="InterPro" id="IPR023187">
    <property type="entry name" value="Tscrpt_reg_MarR-type_CS"/>
</dbReference>
<evidence type="ECO:0000259" key="4">
    <source>
        <dbReference type="PROSITE" id="PS50995"/>
    </source>
</evidence>
<dbReference type="PROSITE" id="PS01117">
    <property type="entry name" value="HTH_MARR_1"/>
    <property type="match status" value="1"/>
</dbReference>
<dbReference type="PANTHER" id="PTHR33164">
    <property type="entry name" value="TRANSCRIPTIONAL REGULATOR, MARR FAMILY"/>
    <property type="match status" value="1"/>
</dbReference>
<comment type="caution">
    <text evidence="5">The sequence shown here is derived from an EMBL/GenBank/DDBJ whole genome shotgun (WGS) entry which is preliminary data.</text>
</comment>
<dbReference type="InterPro" id="IPR036388">
    <property type="entry name" value="WH-like_DNA-bd_sf"/>
</dbReference>
<dbReference type="Proteomes" id="UP001275315">
    <property type="component" value="Unassembled WGS sequence"/>
</dbReference>
<organism evidence="5 6">
    <name type="scientific">Paracerasibacillus soli</name>
    <dbReference type="NCBI Taxonomy" id="480284"/>
    <lineage>
        <taxon>Bacteria</taxon>
        <taxon>Bacillati</taxon>
        <taxon>Bacillota</taxon>
        <taxon>Bacilli</taxon>
        <taxon>Bacillales</taxon>
        <taxon>Bacillaceae</taxon>
        <taxon>Paracerasibacillus</taxon>
    </lineage>
</organism>
<dbReference type="InterPro" id="IPR039422">
    <property type="entry name" value="MarR/SlyA-like"/>
</dbReference>
<dbReference type="RefSeq" id="WP_320378757.1">
    <property type="nucleotide sequence ID" value="NZ_JAWDIQ010000001.1"/>
</dbReference>
<sequence length="151" mass="17133">METPEFCTEDGNLSLKLFVVLTRALQSVEEKVMQDIKGHGLNLTEFAVLELLYHKGDQPIQKIGEKVLLASSSITYVVDKLEKKGYLARIACPNDRRVTFASITTIGINLMDEIFPKHKEAIRQIMGGLNMEEKQFVIEELKKLGYYAKNL</sequence>
<dbReference type="PANTHER" id="PTHR33164:SF56">
    <property type="entry name" value="HTH-TYPE TRANSCRIPTIONAL REGULATOR MHQR"/>
    <property type="match status" value="1"/>
</dbReference>
<dbReference type="InterPro" id="IPR036390">
    <property type="entry name" value="WH_DNA-bd_sf"/>
</dbReference>
<evidence type="ECO:0000256" key="2">
    <source>
        <dbReference type="ARBA" id="ARBA00023125"/>
    </source>
</evidence>